<dbReference type="SMR" id="A0A0S2KTA6"/>
<gene>
    <name evidence="12" type="primary">SnRK2.7</name>
</gene>
<sequence length="347" mass="39386">MERYDILRDLGSGNFGVAKLVREKANGKFYAVKYIERGLKIDEHVQREIINHRDLKHPNIIRFKEVFVTPTHLAIVMEYAAGGELFERICSAGRFSEDEARYYFKQLISGVSYCHAMQICHRDLKLENTLLDGSPSSQLKICDFGYSKSSVLHSQPKSTVGTPAYVAPEVLSRKEYNGKIADVWSCGVTLYVMLVGAYPFEDPDDPRNIRKTIQRILSVHYTIPDYVRISSECKHLLSRIFVADPDKRITVPEIEEHSWFLKNPGPVISDKNIVEDEEEEENCGQSVEEIVKIIEEARKDVNGKNDNGGLSLIDGSLIDLDDIDDADIYDEVDDDDEEKNGDFVCAL</sequence>
<keyword evidence="4 9" id="KW-0547">Nucleotide-binding</keyword>
<evidence type="ECO:0000256" key="3">
    <source>
        <dbReference type="ARBA" id="ARBA00022679"/>
    </source>
</evidence>
<dbReference type="InterPro" id="IPR008271">
    <property type="entry name" value="Ser/Thr_kinase_AS"/>
</dbReference>
<dbReference type="AlphaFoldDB" id="A0A0S2KTA6"/>
<dbReference type="InterPro" id="IPR017441">
    <property type="entry name" value="Protein_kinase_ATP_BS"/>
</dbReference>
<evidence type="ECO:0000256" key="2">
    <source>
        <dbReference type="ARBA" id="ARBA00022527"/>
    </source>
</evidence>
<evidence type="ECO:0000256" key="9">
    <source>
        <dbReference type="PROSITE-ProRule" id="PRU10141"/>
    </source>
</evidence>
<keyword evidence="5 12" id="KW-0418">Kinase</keyword>
<dbReference type="SMART" id="SM00220">
    <property type="entry name" value="S_TKc"/>
    <property type="match status" value="1"/>
</dbReference>
<comment type="catalytic activity">
    <reaction evidence="7">
        <text>L-threonyl-[protein] + ATP = O-phospho-L-threonyl-[protein] + ADP + H(+)</text>
        <dbReference type="Rhea" id="RHEA:46608"/>
        <dbReference type="Rhea" id="RHEA-COMP:11060"/>
        <dbReference type="Rhea" id="RHEA-COMP:11605"/>
        <dbReference type="ChEBI" id="CHEBI:15378"/>
        <dbReference type="ChEBI" id="CHEBI:30013"/>
        <dbReference type="ChEBI" id="CHEBI:30616"/>
        <dbReference type="ChEBI" id="CHEBI:61977"/>
        <dbReference type="ChEBI" id="CHEBI:456216"/>
        <dbReference type="EC" id="2.7.11.1"/>
    </reaction>
</comment>
<proteinExistence type="evidence at transcript level"/>
<dbReference type="GO" id="GO:0004674">
    <property type="term" value="F:protein serine/threonine kinase activity"/>
    <property type="evidence" value="ECO:0007669"/>
    <property type="project" value="UniProtKB-KW"/>
</dbReference>
<reference evidence="12" key="1">
    <citation type="journal article" date="2015" name="Front. Plant Sci.">
        <title>Molecular evolution, characterization, and expression analysis of SnRK2 gene family in Pak-choi (Brassica rapa ssp. chinensis).</title>
        <authorList>
            <person name="Huang Z."/>
            <person name="Tang J."/>
            <person name="Duan W."/>
            <person name="Wang Z."/>
            <person name="Song X."/>
            <person name="Hou X."/>
        </authorList>
    </citation>
    <scope>NUCLEOTIDE SEQUENCE</scope>
    <source>
        <tissue evidence="12">Leaf</tissue>
    </source>
</reference>
<accession>A0A0S2KTA6</accession>
<dbReference type="FunFam" id="3.30.200.20:FF:000042">
    <property type="entry name" value="Aurora kinase A"/>
    <property type="match status" value="1"/>
</dbReference>
<evidence type="ECO:0000313" key="12">
    <source>
        <dbReference type="EMBL" id="ALO51447.1"/>
    </source>
</evidence>
<dbReference type="SUPFAM" id="SSF56112">
    <property type="entry name" value="Protein kinase-like (PK-like)"/>
    <property type="match status" value="1"/>
</dbReference>
<dbReference type="Gene3D" id="1.10.510.10">
    <property type="entry name" value="Transferase(Phosphotransferase) domain 1"/>
    <property type="match status" value="1"/>
</dbReference>
<dbReference type="PROSITE" id="PS00107">
    <property type="entry name" value="PROTEIN_KINASE_ATP"/>
    <property type="match status" value="1"/>
</dbReference>
<dbReference type="Pfam" id="PF00069">
    <property type="entry name" value="Pkinase"/>
    <property type="match status" value="1"/>
</dbReference>
<feature type="binding site" evidence="9">
    <location>
        <position position="33"/>
    </location>
    <ligand>
        <name>ATP</name>
        <dbReference type="ChEBI" id="CHEBI:30616"/>
    </ligand>
</feature>
<evidence type="ECO:0000256" key="5">
    <source>
        <dbReference type="ARBA" id="ARBA00022777"/>
    </source>
</evidence>
<dbReference type="Gene3D" id="3.30.200.20">
    <property type="entry name" value="Phosphorylase Kinase, domain 1"/>
    <property type="match status" value="1"/>
</dbReference>
<evidence type="ECO:0000256" key="1">
    <source>
        <dbReference type="ARBA" id="ARBA00012513"/>
    </source>
</evidence>
<dbReference type="PANTHER" id="PTHR24343">
    <property type="entry name" value="SERINE/THREONINE KINASE"/>
    <property type="match status" value="1"/>
</dbReference>
<protein>
    <recommendedName>
        <fullName evidence="1">non-specific serine/threonine protein kinase</fullName>
        <ecNumber evidence="1">2.7.11.1</ecNumber>
    </recommendedName>
</protein>
<keyword evidence="3" id="KW-0808">Transferase</keyword>
<feature type="domain" description="Protein kinase" evidence="11">
    <location>
        <begin position="4"/>
        <end position="260"/>
    </location>
</feature>
<dbReference type="CDD" id="cd14662">
    <property type="entry name" value="STKc_SnRK2"/>
    <property type="match status" value="1"/>
</dbReference>
<dbReference type="PANTHER" id="PTHR24343:SF543">
    <property type="entry name" value="SERINE_THREONINE-PROTEIN KINASE SRK2F"/>
    <property type="match status" value="1"/>
</dbReference>
<dbReference type="InterPro" id="IPR000719">
    <property type="entry name" value="Prot_kinase_dom"/>
</dbReference>
<organism evidence="12">
    <name type="scientific">Brassica rapa subsp. chinensis</name>
    <name type="common">Pak-choi</name>
    <name type="synonym">Brassica chinensis</name>
    <dbReference type="NCBI Taxonomy" id="93385"/>
    <lineage>
        <taxon>Eukaryota</taxon>
        <taxon>Viridiplantae</taxon>
        <taxon>Streptophyta</taxon>
        <taxon>Embryophyta</taxon>
        <taxon>Tracheophyta</taxon>
        <taxon>Spermatophyta</taxon>
        <taxon>Magnoliopsida</taxon>
        <taxon>eudicotyledons</taxon>
        <taxon>Gunneridae</taxon>
        <taxon>Pentapetalae</taxon>
        <taxon>rosids</taxon>
        <taxon>malvids</taxon>
        <taxon>Brassicales</taxon>
        <taxon>Brassicaceae</taxon>
        <taxon>Brassiceae</taxon>
        <taxon>Brassica</taxon>
    </lineage>
</organism>
<name>A0A0S2KTA6_BRARC</name>
<evidence type="ECO:0000256" key="10">
    <source>
        <dbReference type="RuleBase" id="RU000304"/>
    </source>
</evidence>
<keyword evidence="6 9" id="KW-0067">ATP-binding</keyword>
<dbReference type="InterPro" id="IPR011009">
    <property type="entry name" value="Kinase-like_dom_sf"/>
</dbReference>
<dbReference type="PROSITE" id="PS50011">
    <property type="entry name" value="PROTEIN_KINASE_DOM"/>
    <property type="match status" value="1"/>
</dbReference>
<evidence type="ECO:0000259" key="11">
    <source>
        <dbReference type="PROSITE" id="PS50011"/>
    </source>
</evidence>
<dbReference type="GO" id="GO:0005524">
    <property type="term" value="F:ATP binding"/>
    <property type="evidence" value="ECO:0007669"/>
    <property type="project" value="UniProtKB-UniRule"/>
</dbReference>
<keyword evidence="2 10" id="KW-0723">Serine/threonine-protein kinase</keyword>
<evidence type="ECO:0000256" key="6">
    <source>
        <dbReference type="ARBA" id="ARBA00022840"/>
    </source>
</evidence>
<dbReference type="FunFam" id="1.10.510.10:FF:000085">
    <property type="entry name" value="Serine/threonine-protein kinase SRK2E"/>
    <property type="match status" value="1"/>
</dbReference>
<comment type="similarity">
    <text evidence="10">Belongs to the protein kinase superfamily.</text>
</comment>
<dbReference type="EC" id="2.7.11.1" evidence="1"/>
<dbReference type="GO" id="GO:0006970">
    <property type="term" value="P:response to osmotic stress"/>
    <property type="evidence" value="ECO:0007669"/>
    <property type="project" value="UniProtKB-ARBA"/>
</dbReference>
<comment type="catalytic activity">
    <reaction evidence="8">
        <text>L-seryl-[protein] + ATP = O-phospho-L-seryl-[protein] + ADP + H(+)</text>
        <dbReference type="Rhea" id="RHEA:17989"/>
        <dbReference type="Rhea" id="RHEA-COMP:9863"/>
        <dbReference type="Rhea" id="RHEA-COMP:11604"/>
        <dbReference type="ChEBI" id="CHEBI:15378"/>
        <dbReference type="ChEBI" id="CHEBI:29999"/>
        <dbReference type="ChEBI" id="CHEBI:30616"/>
        <dbReference type="ChEBI" id="CHEBI:83421"/>
        <dbReference type="ChEBI" id="CHEBI:456216"/>
        <dbReference type="EC" id="2.7.11.1"/>
    </reaction>
</comment>
<dbReference type="EMBL" id="KT236166">
    <property type="protein sequence ID" value="ALO51447.1"/>
    <property type="molecule type" value="mRNA"/>
</dbReference>
<evidence type="ECO:0000256" key="4">
    <source>
        <dbReference type="ARBA" id="ARBA00022741"/>
    </source>
</evidence>
<evidence type="ECO:0000256" key="7">
    <source>
        <dbReference type="ARBA" id="ARBA00047899"/>
    </source>
</evidence>
<evidence type="ECO:0000256" key="8">
    <source>
        <dbReference type="ARBA" id="ARBA00048679"/>
    </source>
</evidence>
<dbReference type="PROSITE" id="PS00108">
    <property type="entry name" value="PROTEIN_KINASE_ST"/>
    <property type="match status" value="1"/>
</dbReference>